<dbReference type="GO" id="GO:0005975">
    <property type="term" value="P:carbohydrate metabolic process"/>
    <property type="evidence" value="ECO:0007669"/>
    <property type="project" value="InterPro"/>
</dbReference>
<dbReference type="Pfam" id="PF13733">
    <property type="entry name" value="Glyco_transf_7N"/>
    <property type="match status" value="1"/>
</dbReference>
<dbReference type="InterPro" id="IPR003859">
    <property type="entry name" value="Galactosyl_T"/>
</dbReference>
<evidence type="ECO:0000259" key="2">
    <source>
        <dbReference type="Pfam" id="PF13733"/>
    </source>
</evidence>
<keyword evidence="1" id="KW-0732">Signal</keyword>
<feature type="signal peptide" evidence="1">
    <location>
        <begin position="1"/>
        <end position="22"/>
    </location>
</feature>
<dbReference type="PANTHER" id="PTHR19300:SF57">
    <property type="entry name" value="BETA-1,4-N-ACETYLGALACTOSAMINYLTRANSFERASE"/>
    <property type="match status" value="1"/>
</dbReference>
<evidence type="ECO:0000313" key="3">
    <source>
        <dbReference type="EMBL" id="NDJ93014.1"/>
    </source>
</evidence>
<dbReference type="EMBL" id="GHBP01002156">
    <property type="protein sequence ID" value="NDJ93014.1"/>
    <property type="molecule type" value="Transcribed_RNA"/>
</dbReference>
<organism evidence="3">
    <name type="scientific">Henneguya salminicola</name>
    <name type="common">Myxosporean</name>
    <dbReference type="NCBI Taxonomy" id="69463"/>
    <lineage>
        <taxon>Eukaryota</taxon>
        <taxon>Metazoa</taxon>
        <taxon>Cnidaria</taxon>
        <taxon>Myxozoa</taxon>
        <taxon>Myxosporea</taxon>
        <taxon>Bivalvulida</taxon>
        <taxon>Platysporina</taxon>
        <taxon>Myxobolidae</taxon>
        <taxon>Henneguya</taxon>
    </lineage>
</organism>
<sequence length="191" mass="22184">MNLIKKLLILKIIYFVIPRAHEYSDPYTHPLSKLSLRTSQNNLCAPENLIGNVNVDVEIIDYTAVEMNLKHLNIIKGGKNIPDCIYDSKVAIIVPLRNRDSQMVTFLNHMHPILQRQNIYYQIFGIVQSEMGEFNRGKLFNIGFMEANSIDNFDCFIFHDVDFLLLNDHLKYVCDDSPSHFARATNIWNHE</sequence>
<dbReference type="GO" id="GO:0005794">
    <property type="term" value="C:Golgi apparatus"/>
    <property type="evidence" value="ECO:0007669"/>
    <property type="project" value="TreeGrafter"/>
</dbReference>
<reference evidence="3" key="1">
    <citation type="submission" date="2018-11" db="EMBL/GenBank/DDBJ databases">
        <title>Henneguya salminicola genome and transcriptome.</title>
        <authorList>
            <person name="Yahalomi D."/>
            <person name="Atkinson S.D."/>
            <person name="Neuhof M."/>
            <person name="Chang E.S."/>
            <person name="Philippe H."/>
            <person name="Cartwright P."/>
            <person name="Bartholomew J.L."/>
            <person name="Huchon D."/>
        </authorList>
    </citation>
    <scope>NUCLEOTIDE SEQUENCE</scope>
    <source>
        <strain evidence="3">Hz1</strain>
        <tissue evidence="3">Whole</tissue>
    </source>
</reference>
<evidence type="ECO:0000256" key="1">
    <source>
        <dbReference type="SAM" id="SignalP"/>
    </source>
</evidence>
<feature type="chain" id="PRO_5026153094" evidence="1">
    <location>
        <begin position="23"/>
        <end position="191"/>
    </location>
</feature>
<dbReference type="Gene3D" id="3.90.550.10">
    <property type="entry name" value="Spore Coat Polysaccharide Biosynthesis Protein SpsA, Chain A"/>
    <property type="match status" value="1"/>
</dbReference>
<dbReference type="GO" id="GO:0008378">
    <property type="term" value="F:galactosyltransferase activity"/>
    <property type="evidence" value="ECO:0007669"/>
    <property type="project" value="TreeGrafter"/>
</dbReference>
<protein>
    <submittedName>
        <fullName evidence="3">Beta-1,4-galactosyltransferase 4 (Trinotate prediction)</fullName>
    </submittedName>
</protein>
<dbReference type="PRINTS" id="PR02050">
    <property type="entry name" value="B14GALTRFASE"/>
</dbReference>
<dbReference type="InterPro" id="IPR027995">
    <property type="entry name" value="Galactosyl_T_N"/>
</dbReference>
<name>A0A6G3MGA9_HENSL</name>
<keyword evidence="3" id="KW-0808">Transferase</keyword>
<proteinExistence type="predicted"/>
<feature type="domain" description="Galactosyltransferase N-terminal" evidence="2">
    <location>
        <begin position="46"/>
        <end position="175"/>
    </location>
</feature>
<dbReference type="PANTHER" id="PTHR19300">
    <property type="entry name" value="BETA-1,4-GALACTOSYLTRANSFERASE"/>
    <property type="match status" value="1"/>
</dbReference>
<accession>A0A6G3MGA9</accession>
<dbReference type="InterPro" id="IPR029044">
    <property type="entry name" value="Nucleotide-diphossugar_trans"/>
</dbReference>
<dbReference type="SUPFAM" id="SSF53448">
    <property type="entry name" value="Nucleotide-diphospho-sugar transferases"/>
    <property type="match status" value="1"/>
</dbReference>
<dbReference type="AlphaFoldDB" id="A0A6G3MGA9"/>
<keyword evidence="3" id="KW-0328">Glycosyltransferase</keyword>